<dbReference type="GO" id="GO:0000160">
    <property type="term" value="P:phosphorelay signal transduction system"/>
    <property type="evidence" value="ECO:0007669"/>
    <property type="project" value="InterPro"/>
</dbReference>
<feature type="modified residue" description="4-aspartylphosphate" evidence="2">
    <location>
        <position position="65"/>
    </location>
</feature>
<dbReference type="Pfam" id="PF07228">
    <property type="entry name" value="SpoIIE"/>
    <property type="match status" value="1"/>
</dbReference>
<dbReference type="InterPro" id="IPR052016">
    <property type="entry name" value="Bact_Sigma-Reg"/>
</dbReference>
<dbReference type="InterPro" id="IPR036457">
    <property type="entry name" value="PPM-type-like_dom_sf"/>
</dbReference>
<dbReference type="SUPFAM" id="SSF52172">
    <property type="entry name" value="CheY-like"/>
    <property type="match status" value="1"/>
</dbReference>
<accession>E3GAJ9</accession>
<dbReference type="EMBL" id="CP002272">
    <property type="protein sequence ID" value="ADO48832.1"/>
    <property type="molecule type" value="Genomic_DNA"/>
</dbReference>
<keyword evidence="1" id="KW-0378">Hydrolase</keyword>
<dbReference type="InterPro" id="IPR001932">
    <property type="entry name" value="PPM-type_phosphatase-like_dom"/>
</dbReference>
<dbReference type="Gene3D" id="3.60.40.10">
    <property type="entry name" value="PPM-type phosphatase domain"/>
    <property type="match status" value="1"/>
</dbReference>
<dbReference type="eggNOG" id="COG0745">
    <property type="taxonomic scope" value="Bacteria"/>
</dbReference>
<dbReference type="Pfam" id="PF00072">
    <property type="entry name" value="Response_reg"/>
    <property type="match status" value="1"/>
</dbReference>
<reference evidence="5 6" key="2">
    <citation type="journal article" date="2011" name="Stand. Genomic Sci.">
        <title>Complete genome sequence of 'Enterobacter lignolyticus' SCF1.</title>
        <authorList>
            <person name="Deangelis K.M."/>
            <person name="D'Haeseleer P."/>
            <person name="Chivian D."/>
            <person name="Fortney J.L."/>
            <person name="Khudyakov J."/>
            <person name="Simmons B."/>
            <person name="Woo H."/>
            <person name="Arkin A.P."/>
            <person name="Davenport K.W."/>
            <person name="Goodwin L."/>
            <person name="Chen A."/>
            <person name="Ivanova N."/>
            <person name="Kyrpides N.C."/>
            <person name="Mavromatis K."/>
            <person name="Woyke T."/>
            <person name="Hazen T.C."/>
        </authorList>
    </citation>
    <scope>NUCLEOTIDE SEQUENCE [LARGE SCALE GENOMIC DNA]</scope>
    <source>
        <strain evidence="5 6">SCF1</strain>
    </source>
</reference>
<keyword evidence="6" id="KW-1185">Reference proteome</keyword>
<proteinExistence type="predicted"/>
<dbReference type="InterPro" id="IPR011006">
    <property type="entry name" value="CheY-like_superfamily"/>
</dbReference>
<dbReference type="PANTHER" id="PTHR43156">
    <property type="entry name" value="STAGE II SPORULATION PROTEIN E-RELATED"/>
    <property type="match status" value="1"/>
</dbReference>
<dbReference type="GO" id="GO:0016791">
    <property type="term" value="F:phosphatase activity"/>
    <property type="evidence" value="ECO:0007669"/>
    <property type="project" value="TreeGrafter"/>
</dbReference>
<dbReference type="SMART" id="SM00448">
    <property type="entry name" value="REC"/>
    <property type="match status" value="1"/>
</dbReference>
<feature type="domain" description="Response regulatory" evidence="4">
    <location>
        <begin position="16"/>
        <end position="132"/>
    </location>
</feature>
<evidence type="ECO:0000259" key="4">
    <source>
        <dbReference type="PROSITE" id="PS50110"/>
    </source>
</evidence>
<organism evidence="5 6">
    <name type="scientific">Enterobacter lignolyticus (strain SCF1)</name>
    <dbReference type="NCBI Taxonomy" id="701347"/>
    <lineage>
        <taxon>Bacteria</taxon>
        <taxon>Pseudomonadati</taxon>
        <taxon>Pseudomonadota</taxon>
        <taxon>Gammaproteobacteria</taxon>
        <taxon>Enterobacterales</taxon>
        <taxon>Enterobacteriaceae</taxon>
        <taxon>Pluralibacter</taxon>
    </lineage>
</organism>
<name>E3GAJ9_ENTLS</name>
<dbReference type="Gene3D" id="3.40.50.2300">
    <property type="match status" value="1"/>
</dbReference>
<dbReference type="AlphaFoldDB" id="E3GAJ9"/>
<sequence>MTITVADGMDQKSELTLLIVDDSKSYRHLLANILSQWGFHVLQAQDGLQALTILNENSINVVISDWEMPEMDGGELCRQVRRHDYGHYIYIILVTARQTTDDLVLGLESGADDFLSKPIHQSQLRARLHVAERILMLENKLEVRNQRLSTAYQQIEQDLQAAARLQRRVLPATALNFEGYQADWIFLPSAYVSGDLLNYFMLDKHHIAFYSIDVAGHGVSAAMLSLAVSREFLSGRINERLLIVEGQIIPPHDVVAALNQRFCLDNEDITSYFTLIYGLIDTRTGKGSLCQAGHPTPFIIRQRGELVSIGQGGVPVGLFPDSEYQSCDFSLEPGDRLYLYSDGISECENLDGELYGETRLQNMMIALRDKDKIALFQLVEEALVRWCQPEPQERTEYSRFFNDDISLLAIERIA</sequence>
<dbReference type="HOGENOM" id="CLU_000445_43_7_6"/>
<evidence type="ECO:0000256" key="1">
    <source>
        <dbReference type="ARBA" id="ARBA00022801"/>
    </source>
</evidence>
<feature type="coiled-coil region" evidence="3">
    <location>
        <begin position="138"/>
        <end position="165"/>
    </location>
</feature>
<keyword evidence="2" id="KW-0597">Phosphoprotein</keyword>
<dbReference type="KEGG" id="esc:Entcl_2582"/>
<evidence type="ECO:0000313" key="5">
    <source>
        <dbReference type="EMBL" id="ADO48832.1"/>
    </source>
</evidence>
<dbReference type="STRING" id="701347.Entcl_2582"/>
<dbReference type="Proteomes" id="UP000006872">
    <property type="component" value="Chromosome"/>
</dbReference>
<dbReference type="InterPro" id="IPR001789">
    <property type="entry name" value="Sig_transdc_resp-reg_receiver"/>
</dbReference>
<evidence type="ECO:0000313" key="6">
    <source>
        <dbReference type="Proteomes" id="UP000006872"/>
    </source>
</evidence>
<evidence type="ECO:0000256" key="2">
    <source>
        <dbReference type="PROSITE-ProRule" id="PRU00169"/>
    </source>
</evidence>
<dbReference type="PROSITE" id="PS50110">
    <property type="entry name" value="RESPONSE_REGULATORY"/>
    <property type="match status" value="1"/>
</dbReference>
<dbReference type="CDD" id="cd17574">
    <property type="entry name" value="REC_OmpR"/>
    <property type="match status" value="1"/>
</dbReference>
<dbReference type="SUPFAM" id="SSF81606">
    <property type="entry name" value="PP2C-like"/>
    <property type="match status" value="1"/>
</dbReference>
<dbReference type="PANTHER" id="PTHR43156:SF2">
    <property type="entry name" value="STAGE II SPORULATION PROTEIN E"/>
    <property type="match status" value="1"/>
</dbReference>
<protein>
    <submittedName>
        <fullName evidence="5">Response regulator receiver modulated serine phosphatase</fullName>
    </submittedName>
</protein>
<evidence type="ECO:0000256" key="3">
    <source>
        <dbReference type="SAM" id="Coils"/>
    </source>
</evidence>
<keyword evidence="3" id="KW-0175">Coiled coil</keyword>
<reference evidence="6" key="1">
    <citation type="submission" date="2010-10" db="EMBL/GenBank/DDBJ databases">
        <title>Complete sequence of Enterobacter cloacae SCF1.</title>
        <authorList>
            <consortium name="US DOE Joint Genome Institute"/>
            <person name="Lucas S."/>
            <person name="Copeland A."/>
            <person name="Lapidus A."/>
            <person name="Cheng J.-F."/>
            <person name="Bruce D."/>
            <person name="Goodwin L."/>
            <person name="Pitluck S."/>
            <person name="Davenport K."/>
            <person name="Detter J.C."/>
            <person name="Han C."/>
            <person name="Tapia R."/>
            <person name="Land M."/>
            <person name="Hauser L."/>
            <person name="Chang Y.-J."/>
            <person name="Jeffries C."/>
            <person name="Kyrpides N."/>
            <person name="Ivanova N."/>
            <person name="Mikhailova N."/>
            <person name="DeAngelis K."/>
            <person name="Arkin A.P."/>
            <person name="Chivian D."/>
            <person name="Edwards B."/>
            <person name="Woo H."/>
            <person name="Hazen T.C."/>
            <person name="Woyke T."/>
        </authorList>
    </citation>
    <scope>NUCLEOTIDE SEQUENCE [LARGE SCALE GENOMIC DNA]</scope>
    <source>
        <strain evidence="6">SCF1</strain>
    </source>
</reference>
<dbReference type="SMART" id="SM00331">
    <property type="entry name" value="PP2C_SIG"/>
    <property type="match status" value="1"/>
</dbReference>
<dbReference type="eggNOG" id="COG2208">
    <property type="taxonomic scope" value="Bacteria"/>
</dbReference>
<gene>
    <name evidence="5" type="ordered locus">Entcl_2582</name>
</gene>